<keyword evidence="2" id="KW-1185">Reference proteome</keyword>
<evidence type="ECO:0000313" key="2">
    <source>
        <dbReference type="Proteomes" id="UP000245626"/>
    </source>
</evidence>
<proteinExistence type="predicted"/>
<organism evidence="1 2">
    <name type="scientific">Violaceomyces palustris</name>
    <dbReference type="NCBI Taxonomy" id="1673888"/>
    <lineage>
        <taxon>Eukaryota</taxon>
        <taxon>Fungi</taxon>
        <taxon>Dikarya</taxon>
        <taxon>Basidiomycota</taxon>
        <taxon>Ustilaginomycotina</taxon>
        <taxon>Ustilaginomycetes</taxon>
        <taxon>Violaceomycetales</taxon>
        <taxon>Violaceomycetaceae</taxon>
        <taxon>Violaceomyces</taxon>
    </lineage>
</organism>
<dbReference type="Proteomes" id="UP000245626">
    <property type="component" value="Unassembled WGS sequence"/>
</dbReference>
<evidence type="ECO:0000313" key="1">
    <source>
        <dbReference type="EMBL" id="PWN53955.1"/>
    </source>
</evidence>
<dbReference type="EMBL" id="KZ819703">
    <property type="protein sequence ID" value="PWN53955.1"/>
    <property type="molecule type" value="Genomic_DNA"/>
</dbReference>
<gene>
    <name evidence="1" type="ORF">IE53DRAFT_76652</name>
</gene>
<accession>A0ACD0P7C5</accession>
<protein>
    <submittedName>
        <fullName evidence="1">Uncharacterized protein</fullName>
    </submittedName>
</protein>
<name>A0ACD0P7C5_9BASI</name>
<sequence>MPPSPKGTKGGTEGHTFSSSFSSFKKENQVEGPTYPNFFSHFNHRILSTSLGIISLLLKPFPHPNLVSKGFGIPVSCSAHLFEGSGDHEVPNHAAQGLFLGVEHRHSRPSRAWVVARATDLIPVNDVFKVNLSLDEDRPPDQTQKYQLHPPGQERPYQRDREGTGSESHGLKLVPEPKRGRLVFKGFYPTPVSKTIIGTGRGSKLGMAVT</sequence>
<reference evidence="1 2" key="1">
    <citation type="journal article" date="2018" name="Mol. Biol. Evol.">
        <title>Broad Genomic Sampling Reveals a Smut Pathogenic Ancestry of the Fungal Clade Ustilaginomycotina.</title>
        <authorList>
            <person name="Kijpornyongpan T."/>
            <person name="Mondo S.J."/>
            <person name="Barry K."/>
            <person name="Sandor L."/>
            <person name="Lee J."/>
            <person name="Lipzen A."/>
            <person name="Pangilinan J."/>
            <person name="LaButti K."/>
            <person name="Hainaut M."/>
            <person name="Henrissat B."/>
            <person name="Grigoriev I.V."/>
            <person name="Spatafora J.W."/>
            <person name="Aime M.C."/>
        </authorList>
    </citation>
    <scope>NUCLEOTIDE SEQUENCE [LARGE SCALE GENOMIC DNA]</scope>
    <source>
        <strain evidence="1 2">SA 807</strain>
    </source>
</reference>